<dbReference type="EMBL" id="JBBNAG010000008">
    <property type="protein sequence ID" value="KAK9111586.1"/>
    <property type="molecule type" value="Genomic_DNA"/>
</dbReference>
<evidence type="ECO:0000313" key="1">
    <source>
        <dbReference type="EMBL" id="KAK9111586.1"/>
    </source>
</evidence>
<sequence>MMHGPCGTLNPNNVCMDSDGKCKNNFPKPFRDCTSHGKGSYPKYRRRNDGNIVLVRKHNLDNRWVVPYNPYLLAKFDCHLNVEVCSTIKAVKYMYKYIYKGHDRIAIRCTDNNDNADIDEIERFQSSRWVAAPEAMWRIYGFPLNEIYPPLITLQLHLEGKQLVKFNKNDVLQNLVDNGLSSRSMLTEYFNMNQNDNLARTILYREFPEYFVWNQQVRRWTRRQKRQVIARVVAANPMEGERYYLRLLLNHIKGCTSFQNSKLSMVFMHHHIKKHILHMLLDVDNSLDLCLEEASAYQMPFTLRRLFATILLHRDPENPRHLWEKFRSELCLDFERLQLSVIETNLRALQRY</sequence>
<dbReference type="Proteomes" id="UP001419268">
    <property type="component" value="Unassembled WGS sequence"/>
</dbReference>
<gene>
    <name evidence="1" type="ORF">Scep_019105</name>
</gene>
<evidence type="ECO:0008006" key="3">
    <source>
        <dbReference type="Google" id="ProtNLM"/>
    </source>
</evidence>
<dbReference type="PANTHER" id="PTHR10492:SF94">
    <property type="entry name" value="ATP-DEPENDENT DNA HELICASE"/>
    <property type="match status" value="1"/>
</dbReference>
<protein>
    <recommendedName>
        <fullName evidence="3">Helitron helicase-like domain-containing protein</fullName>
    </recommendedName>
</protein>
<evidence type="ECO:0000313" key="2">
    <source>
        <dbReference type="Proteomes" id="UP001419268"/>
    </source>
</evidence>
<reference evidence="1 2" key="1">
    <citation type="submission" date="2024-01" db="EMBL/GenBank/DDBJ databases">
        <title>Genome assemblies of Stephania.</title>
        <authorList>
            <person name="Yang L."/>
        </authorList>
    </citation>
    <scope>NUCLEOTIDE SEQUENCE [LARGE SCALE GENOMIC DNA]</scope>
    <source>
        <strain evidence="1">JXDWG</strain>
        <tissue evidence="1">Leaf</tissue>
    </source>
</reference>
<dbReference type="AlphaFoldDB" id="A0AAP0IB71"/>
<proteinExistence type="predicted"/>
<keyword evidence="2" id="KW-1185">Reference proteome</keyword>
<dbReference type="PANTHER" id="PTHR10492">
    <property type="match status" value="1"/>
</dbReference>
<name>A0AAP0IB71_9MAGN</name>
<organism evidence="1 2">
    <name type="scientific">Stephania cephalantha</name>
    <dbReference type="NCBI Taxonomy" id="152367"/>
    <lineage>
        <taxon>Eukaryota</taxon>
        <taxon>Viridiplantae</taxon>
        <taxon>Streptophyta</taxon>
        <taxon>Embryophyta</taxon>
        <taxon>Tracheophyta</taxon>
        <taxon>Spermatophyta</taxon>
        <taxon>Magnoliopsida</taxon>
        <taxon>Ranunculales</taxon>
        <taxon>Menispermaceae</taxon>
        <taxon>Menispermoideae</taxon>
        <taxon>Cissampelideae</taxon>
        <taxon>Stephania</taxon>
    </lineage>
</organism>
<accession>A0AAP0IB71</accession>
<comment type="caution">
    <text evidence="1">The sequence shown here is derived from an EMBL/GenBank/DDBJ whole genome shotgun (WGS) entry which is preliminary data.</text>
</comment>